<dbReference type="Proteomes" id="UP001221142">
    <property type="component" value="Unassembled WGS sequence"/>
</dbReference>
<keyword evidence="4" id="KW-1185">Reference proteome</keyword>
<feature type="domain" description="F-box" evidence="2">
    <location>
        <begin position="29"/>
        <end position="65"/>
    </location>
</feature>
<reference evidence="3" key="1">
    <citation type="submission" date="2023-03" db="EMBL/GenBank/DDBJ databases">
        <title>Massive genome expansion in bonnet fungi (Mycena s.s.) driven by repeated elements and novel gene families across ecological guilds.</title>
        <authorList>
            <consortium name="Lawrence Berkeley National Laboratory"/>
            <person name="Harder C.B."/>
            <person name="Miyauchi S."/>
            <person name="Viragh M."/>
            <person name="Kuo A."/>
            <person name="Thoen E."/>
            <person name="Andreopoulos B."/>
            <person name="Lu D."/>
            <person name="Skrede I."/>
            <person name="Drula E."/>
            <person name="Henrissat B."/>
            <person name="Morin E."/>
            <person name="Kohler A."/>
            <person name="Barry K."/>
            <person name="LaButti K."/>
            <person name="Morin E."/>
            <person name="Salamov A."/>
            <person name="Lipzen A."/>
            <person name="Mereny Z."/>
            <person name="Hegedus B."/>
            <person name="Baldrian P."/>
            <person name="Stursova M."/>
            <person name="Weitz H."/>
            <person name="Taylor A."/>
            <person name="Grigoriev I.V."/>
            <person name="Nagy L.G."/>
            <person name="Martin F."/>
            <person name="Kauserud H."/>
        </authorList>
    </citation>
    <scope>NUCLEOTIDE SEQUENCE</scope>
    <source>
        <strain evidence="3">9284</strain>
    </source>
</reference>
<proteinExistence type="predicted"/>
<dbReference type="EMBL" id="JARKIF010000025">
    <property type="protein sequence ID" value="KAJ7614924.1"/>
    <property type="molecule type" value="Genomic_DNA"/>
</dbReference>
<accession>A0AAD7BAA9</accession>
<dbReference type="InterPro" id="IPR001810">
    <property type="entry name" value="F-box_dom"/>
</dbReference>
<dbReference type="SUPFAM" id="SSF81383">
    <property type="entry name" value="F-box domain"/>
    <property type="match status" value="1"/>
</dbReference>
<protein>
    <recommendedName>
        <fullName evidence="2">F-box domain-containing protein</fullName>
    </recommendedName>
</protein>
<evidence type="ECO:0000313" key="4">
    <source>
        <dbReference type="Proteomes" id="UP001221142"/>
    </source>
</evidence>
<evidence type="ECO:0000259" key="2">
    <source>
        <dbReference type="Pfam" id="PF12937"/>
    </source>
</evidence>
<dbReference type="Gene3D" id="1.20.1280.50">
    <property type="match status" value="1"/>
</dbReference>
<dbReference type="Pfam" id="PF12937">
    <property type="entry name" value="F-box-like"/>
    <property type="match status" value="1"/>
</dbReference>
<feature type="region of interest" description="Disordered" evidence="1">
    <location>
        <begin position="322"/>
        <end position="341"/>
    </location>
</feature>
<evidence type="ECO:0000313" key="3">
    <source>
        <dbReference type="EMBL" id="KAJ7614924.1"/>
    </source>
</evidence>
<organism evidence="3 4">
    <name type="scientific">Roridomyces roridus</name>
    <dbReference type="NCBI Taxonomy" id="1738132"/>
    <lineage>
        <taxon>Eukaryota</taxon>
        <taxon>Fungi</taxon>
        <taxon>Dikarya</taxon>
        <taxon>Basidiomycota</taxon>
        <taxon>Agaricomycotina</taxon>
        <taxon>Agaricomycetes</taxon>
        <taxon>Agaricomycetidae</taxon>
        <taxon>Agaricales</taxon>
        <taxon>Marasmiineae</taxon>
        <taxon>Mycenaceae</taxon>
        <taxon>Roridomyces</taxon>
    </lineage>
</organism>
<comment type="caution">
    <text evidence="3">The sequence shown here is derived from an EMBL/GenBank/DDBJ whole genome shotgun (WGS) entry which is preliminary data.</text>
</comment>
<name>A0AAD7BAA9_9AGAR</name>
<gene>
    <name evidence="3" type="ORF">FB45DRAFT_1064552</name>
</gene>
<sequence>MSILKIFLSARRLRPPPTKTPSLAQDLHPVEIWNAIFSHLPDHQSLLRTARVCRAFNVLCVDLYLAQNNIASLSRSLSLELYSGMLPVVRLSCIPTLPMERIACSFACVGVQRSLSTMRDVIRKSPALLRVDLTFRHDLLKTYELDTWVRSDWRMLRELYRVLAAMADRSPGEVVVFAGNTVYVGCAGDVGEWKLGGQTRQTRPVLRARNILQRLVLRKRRIVEDEATTLPRTNGTYPGHLQLFHIFSVTVNSLPGHTLMVFDSSTIDTLYLNSTPIYTSLLSALLPLLDLPALHQLSVPDGLIPEALSSFLIRHPTLRSFRHESRGRSESSGPLIESPPTMEHPGLHELIAHGIPNITRALNALGRSPNLHIFEFILYPSVNENLSTLSMVLRIIGELRPADRKLPTHLSLKIKNPPSPDISADQFFQHSTDSTATTRALNSVQIVTITCWSQDMAHASLPWLALLPALQKARFWLHLEDGRAPPQFRATYEEFREPAMRALPGVEVQVSAVLGRERGG</sequence>
<evidence type="ECO:0000256" key="1">
    <source>
        <dbReference type="SAM" id="MobiDB-lite"/>
    </source>
</evidence>
<dbReference type="CDD" id="cd09917">
    <property type="entry name" value="F-box_SF"/>
    <property type="match status" value="1"/>
</dbReference>
<dbReference type="AlphaFoldDB" id="A0AAD7BAA9"/>
<dbReference type="InterPro" id="IPR036047">
    <property type="entry name" value="F-box-like_dom_sf"/>
</dbReference>